<proteinExistence type="predicted"/>
<evidence type="ECO:0000256" key="2">
    <source>
        <dbReference type="ARBA" id="ARBA00023015"/>
    </source>
</evidence>
<dbReference type="Proteomes" id="UP001415857">
    <property type="component" value="Unassembled WGS sequence"/>
</dbReference>
<dbReference type="PANTHER" id="PTHR46133">
    <property type="entry name" value="BHLH TRANSCRIPTION FACTOR"/>
    <property type="match status" value="1"/>
</dbReference>
<comment type="subcellular location">
    <subcellularLocation>
        <location evidence="1">Nucleus</location>
    </subcellularLocation>
</comment>
<dbReference type="PANTHER" id="PTHR46133:SF9">
    <property type="entry name" value="TRANSCRIPTION FACTOR BHLH104"/>
    <property type="match status" value="1"/>
</dbReference>
<dbReference type="GO" id="GO:0006879">
    <property type="term" value="P:intracellular iron ion homeostasis"/>
    <property type="evidence" value="ECO:0007669"/>
    <property type="project" value="InterPro"/>
</dbReference>
<evidence type="ECO:0000256" key="4">
    <source>
        <dbReference type="ARBA" id="ARBA00023242"/>
    </source>
</evidence>
<evidence type="ECO:0000313" key="7">
    <source>
        <dbReference type="EMBL" id="KAK9288832.1"/>
    </source>
</evidence>
<reference evidence="7 8" key="1">
    <citation type="journal article" date="2024" name="Plant J.">
        <title>Genome sequences and population genomics reveal climatic adaptation and genomic divergence between two closely related sweetgum species.</title>
        <authorList>
            <person name="Xu W.Q."/>
            <person name="Ren C.Q."/>
            <person name="Zhang X.Y."/>
            <person name="Comes H.P."/>
            <person name="Liu X.H."/>
            <person name="Li Y.G."/>
            <person name="Kettle C.J."/>
            <person name="Jalonen R."/>
            <person name="Gaisberger H."/>
            <person name="Ma Y.Z."/>
            <person name="Qiu Y.X."/>
        </authorList>
    </citation>
    <scope>NUCLEOTIDE SEQUENCE [LARGE SCALE GENOMIC DNA]</scope>
    <source>
        <strain evidence="7">Hangzhou</strain>
    </source>
</reference>
<dbReference type="PROSITE" id="PS50888">
    <property type="entry name" value="BHLH"/>
    <property type="match status" value="1"/>
</dbReference>
<evidence type="ECO:0000313" key="8">
    <source>
        <dbReference type="Proteomes" id="UP001415857"/>
    </source>
</evidence>
<dbReference type="Pfam" id="PF00010">
    <property type="entry name" value="HLH"/>
    <property type="match status" value="1"/>
</dbReference>
<dbReference type="InterPro" id="IPR044818">
    <property type="entry name" value="ILR3-like"/>
</dbReference>
<name>A0AAP0X444_LIQFO</name>
<dbReference type="GO" id="GO:0005634">
    <property type="term" value="C:nucleus"/>
    <property type="evidence" value="ECO:0007669"/>
    <property type="project" value="UniProtKB-SubCell"/>
</dbReference>
<gene>
    <name evidence="7" type="ORF">L1049_017297</name>
</gene>
<dbReference type="GO" id="GO:0046983">
    <property type="term" value="F:protein dimerization activity"/>
    <property type="evidence" value="ECO:0007669"/>
    <property type="project" value="InterPro"/>
</dbReference>
<dbReference type="AlphaFoldDB" id="A0AAP0X444"/>
<comment type="caution">
    <text evidence="7">The sequence shown here is derived from an EMBL/GenBank/DDBJ whole genome shotgun (WGS) entry which is preliminary data.</text>
</comment>
<feature type="domain" description="BHLH" evidence="6">
    <location>
        <begin position="66"/>
        <end position="117"/>
    </location>
</feature>
<organism evidence="7 8">
    <name type="scientific">Liquidambar formosana</name>
    <name type="common">Formosan gum</name>
    <dbReference type="NCBI Taxonomy" id="63359"/>
    <lineage>
        <taxon>Eukaryota</taxon>
        <taxon>Viridiplantae</taxon>
        <taxon>Streptophyta</taxon>
        <taxon>Embryophyta</taxon>
        <taxon>Tracheophyta</taxon>
        <taxon>Spermatophyta</taxon>
        <taxon>Magnoliopsida</taxon>
        <taxon>eudicotyledons</taxon>
        <taxon>Gunneridae</taxon>
        <taxon>Pentapetalae</taxon>
        <taxon>Saxifragales</taxon>
        <taxon>Altingiaceae</taxon>
        <taxon>Liquidambar</taxon>
    </lineage>
</organism>
<feature type="compositionally biased region" description="Basic and acidic residues" evidence="5">
    <location>
        <begin position="142"/>
        <end position="161"/>
    </location>
</feature>
<dbReference type="SMART" id="SM00353">
    <property type="entry name" value="HLH"/>
    <property type="match status" value="1"/>
</dbReference>
<keyword evidence="4" id="KW-0539">Nucleus</keyword>
<keyword evidence="3" id="KW-0804">Transcription</keyword>
<dbReference type="SUPFAM" id="SSF47459">
    <property type="entry name" value="HLH, helix-loop-helix DNA-binding domain"/>
    <property type="match status" value="1"/>
</dbReference>
<dbReference type="Gene3D" id="4.10.280.10">
    <property type="entry name" value="Helix-loop-helix DNA-binding domain"/>
    <property type="match status" value="1"/>
</dbReference>
<keyword evidence="8" id="KW-1185">Reference proteome</keyword>
<dbReference type="GO" id="GO:0003700">
    <property type="term" value="F:DNA-binding transcription factor activity"/>
    <property type="evidence" value="ECO:0007669"/>
    <property type="project" value="InterPro"/>
</dbReference>
<dbReference type="InterPro" id="IPR011598">
    <property type="entry name" value="bHLH_dom"/>
</dbReference>
<evidence type="ECO:0000259" key="6">
    <source>
        <dbReference type="PROSITE" id="PS50888"/>
    </source>
</evidence>
<evidence type="ECO:0000256" key="3">
    <source>
        <dbReference type="ARBA" id="ARBA00023163"/>
    </source>
</evidence>
<protein>
    <recommendedName>
        <fullName evidence="6">BHLH domain-containing protein</fullName>
    </recommendedName>
</protein>
<keyword evidence="2" id="KW-0805">Transcription regulation</keyword>
<accession>A0AAP0X444</accession>
<dbReference type="InterPro" id="IPR036638">
    <property type="entry name" value="HLH_DNA-bd_sf"/>
</dbReference>
<evidence type="ECO:0000256" key="5">
    <source>
        <dbReference type="SAM" id="MobiDB-lite"/>
    </source>
</evidence>
<feature type="region of interest" description="Disordered" evidence="5">
    <location>
        <begin position="142"/>
        <end position="162"/>
    </location>
</feature>
<dbReference type="EMBL" id="JBBPBK010000003">
    <property type="protein sequence ID" value="KAK9288832.1"/>
    <property type="molecule type" value="Genomic_DNA"/>
</dbReference>
<evidence type="ECO:0000256" key="1">
    <source>
        <dbReference type="ARBA" id="ARBA00004123"/>
    </source>
</evidence>
<dbReference type="CDD" id="cd11446">
    <property type="entry name" value="bHLH_AtILR3_like"/>
    <property type="match status" value="1"/>
</dbReference>
<sequence>MDSFEDNSWELLDYSFIDDHASTDFRWLDQSAGVEIDFSPTCVVSQENECTQKECTRKRGRTDSCCKPGTKACREKLRRERLNERFSELSSILEPGRPAKTDKSAILGDAIRVLNQLRIEAQELKEANEKLQEEIKNLKDEKNELREEKSSLKTDKERTEQQLKGMTVSPTGFVPPHPTAYHAGANKMAVFPSYGLVPMWHYLPPSSVDTSHDQELRPPAA</sequence>